<gene>
    <name evidence="2" type="ORF">Q8A49_08210</name>
</gene>
<comment type="caution">
    <text evidence="2">The sequence shown here is derived from an EMBL/GenBank/DDBJ whole genome shotgun (WGS) entry which is preliminary data.</text>
</comment>
<dbReference type="PANTHER" id="PTHR48100">
    <property type="entry name" value="BROAD-SPECIFICITY PHOSPHATASE YOR283W-RELATED"/>
    <property type="match status" value="1"/>
</dbReference>
<dbReference type="InterPro" id="IPR001345">
    <property type="entry name" value="PG/BPGM_mutase_AS"/>
</dbReference>
<name>A0ABU7KMH0_9ACTN</name>
<reference evidence="2 3" key="1">
    <citation type="submission" date="2023-07" db="EMBL/GenBank/DDBJ databases">
        <authorList>
            <person name="Girao M."/>
            <person name="Carvalho M.F."/>
        </authorList>
    </citation>
    <scope>NUCLEOTIDE SEQUENCE [LARGE SCALE GENOMIC DNA]</scope>
    <source>
        <strain evidence="2 3">66/93</strain>
    </source>
</reference>
<evidence type="ECO:0000313" key="3">
    <source>
        <dbReference type="Proteomes" id="UP001348641"/>
    </source>
</evidence>
<dbReference type="Pfam" id="PF00300">
    <property type="entry name" value="His_Phos_1"/>
    <property type="match status" value="1"/>
</dbReference>
<dbReference type="InterPro" id="IPR050275">
    <property type="entry name" value="PGM_Phosphatase"/>
</dbReference>
<dbReference type="Proteomes" id="UP001348641">
    <property type="component" value="Unassembled WGS sequence"/>
</dbReference>
<dbReference type="PROSITE" id="PS00175">
    <property type="entry name" value="PG_MUTASE"/>
    <property type="match status" value="1"/>
</dbReference>
<dbReference type="EC" id="3.1.3.-" evidence="2"/>
<dbReference type="InterPro" id="IPR029033">
    <property type="entry name" value="His_PPase_superfam"/>
</dbReference>
<dbReference type="PANTHER" id="PTHR48100:SF58">
    <property type="entry name" value="PE-PGRS FAMILY PROTEIN PE_PGRS11"/>
    <property type="match status" value="1"/>
</dbReference>
<dbReference type="CDD" id="cd07067">
    <property type="entry name" value="HP_PGM_like"/>
    <property type="match status" value="1"/>
</dbReference>
<dbReference type="EMBL" id="JAUUCC010000015">
    <property type="protein sequence ID" value="MEE2050479.1"/>
    <property type="molecule type" value="Genomic_DNA"/>
</dbReference>
<dbReference type="RefSeq" id="WP_330157698.1">
    <property type="nucleotide sequence ID" value="NZ_BAAAJA010000046.1"/>
</dbReference>
<keyword evidence="2" id="KW-0378">Hydrolase</keyword>
<feature type="region of interest" description="Disordered" evidence="1">
    <location>
        <begin position="198"/>
        <end position="223"/>
    </location>
</feature>
<proteinExistence type="predicted"/>
<dbReference type="Gene3D" id="3.40.50.1240">
    <property type="entry name" value="Phosphoglycerate mutase-like"/>
    <property type="match status" value="1"/>
</dbReference>
<evidence type="ECO:0000256" key="1">
    <source>
        <dbReference type="SAM" id="MobiDB-lite"/>
    </source>
</evidence>
<accession>A0ABU7KMH0</accession>
<organism evidence="2 3">
    <name type="scientific">Nocardiopsis tropica</name>
    <dbReference type="NCBI Taxonomy" id="109330"/>
    <lineage>
        <taxon>Bacteria</taxon>
        <taxon>Bacillati</taxon>
        <taxon>Actinomycetota</taxon>
        <taxon>Actinomycetes</taxon>
        <taxon>Streptosporangiales</taxon>
        <taxon>Nocardiopsidaceae</taxon>
        <taxon>Nocardiopsis</taxon>
    </lineage>
</organism>
<dbReference type="SMART" id="SM00855">
    <property type="entry name" value="PGAM"/>
    <property type="match status" value="1"/>
</dbReference>
<evidence type="ECO:0000313" key="2">
    <source>
        <dbReference type="EMBL" id="MEE2050479.1"/>
    </source>
</evidence>
<dbReference type="SUPFAM" id="SSF53254">
    <property type="entry name" value="Phosphoglycerate mutase-like"/>
    <property type="match status" value="1"/>
</dbReference>
<sequence length="223" mass="23017">MRLLLVRHGQTPSNLKHLLDTAEPGPGLTPLGQQQAAALPEVLAGEEIDALYASTLIRTQLTAAPLAAGTGLEVRVRDGIRELAAGDLEMRGDELAAQTYLSTAFAWSAGDTGLRMPGGENGVEALRRFDAVVEEAAATGARTVAMVSHGAVIRMWVAARAENVDVAFASAHVLENTGVVVLSGTPAEGWRAETWMGKTVGPDSSVPGAESGPAGEAVDGVEA</sequence>
<protein>
    <submittedName>
        <fullName evidence="2">Histidine phosphatase family protein</fullName>
        <ecNumber evidence="2">3.1.3.-</ecNumber>
    </submittedName>
</protein>
<dbReference type="GO" id="GO:0016787">
    <property type="term" value="F:hydrolase activity"/>
    <property type="evidence" value="ECO:0007669"/>
    <property type="project" value="UniProtKB-KW"/>
</dbReference>
<dbReference type="InterPro" id="IPR013078">
    <property type="entry name" value="His_Pase_superF_clade-1"/>
</dbReference>